<dbReference type="InterPro" id="IPR011050">
    <property type="entry name" value="Pectin_lyase_fold/virulence"/>
</dbReference>
<evidence type="ECO:0000313" key="7">
    <source>
        <dbReference type="EMBL" id="GAA0356477.1"/>
    </source>
</evidence>
<name>A0ABN0X6T9_9LACT</name>
<evidence type="ECO:0000256" key="1">
    <source>
        <dbReference type="ARBA" id="ARBA00008891"/>
    </source>
</evidence>
<evidence type="ECO:0000313" key="8">
    <source>
        <dbReference type="Proteomes" id="UP001501166"/>
    </source>
</evidence>
<evidence type="ECO:0000256" key="5">
    <source>
        <dbReference type="RuleBase" id="RU000589"/>
    </source>
</evidence>
<dbReference type="SUPFAM" id="SSF51126">
    <property type="entry name" value="Pectin lyase-like"/>
    <property type="match status" value="1"/>
</dbReference>
<keyword evidence="8" id="KW-1185">Reference proteome</keyword>
<dbReference type="Proteomes" id="UP001501166">
    <property type="component" value="Unassembled WGS sequence"/>
</dbReference>
<sequence>MIVGRFSFCDFQTIQEAVHYIERHFSEETDWVTLYILEGVYQERIVIKQSNISLIGLGHVIISNGAYAKQRDKEGHEIGTFETATLYLDGKNVHFENLTIENTAGQGKDIGQAVALYANCDDSTFKNCRLLGHQDTLFTSPLPDKKKDGSLFLNKRPTHSKYHQYYDNCFIEGTVDFIFGGATAYFNRCVIKSKEREEKALPGYITAASTPKGQAYGFIFNQCVIMSENLEKSVYLGRPWRPYAKVRFQKCKMDDSIHIDRWHDWGSKANRKTVTFEEFQTVQNQDILADYLMDWTVYSSQKHMVEPENIFSTEFYTQMERRSRI</sequence>
<dbReference type="PANTHER" id="PTHR31321:SF57">
    <property type="entry name" value="PECTINESTERASE 53-RELATED"/>
    <property type="match status" value="1"/>
</dbReference>
<keyword evidence="3 5" id="KW-0063">Aspartyl esterase</keyword>
<dbReference type="InterPro" id="IPR012334">
    <property type="entry name" value="Pectin_lyas_fold"/>
</dbReference>
<feature type="domain" description="Pectinesterase catalytic" evidence="6">
    <location>
        <begin position="3"/>
        <end position="139"/>
    </location>
</feature>
<feature type="domain" description="Pectinesterase catalytic" evidence="6">
    <location>
        <begin position="162"/>
        <end position="284"/>
    </location>
</feature>
<dbReference type="PANTHER" id="PTHR31321">
    <property type="entry name" value="ACYL-COA THIOESTER HYDROLASE YBHC-RELATED"/>
    <property type="match status" value="1"/>
</dbReference>
<feature type="active site" evidence="4">
    <location>
        <position position="176"/>
    </location>
</feature>
<protein>
    <recommendedName>
        <fullName evidence="5">Pectinesterase</fullName>
        <ecNumber evidence="5">3.1.1.11</ecNumber>
    </recommendedName>
</protein>
<reference evidence="7 8" key="1">
    <citation type="journal article" date="2019" name="Int. J. Syst. Evol. Microbiol.">
        <title>The Global Catalogue of Microorganisms (GCM) 10K type strain sequencing project: providing services to taxonomists for standard genome sequencing and annotation.</title>
        <authorList>
            <consortium name="The Broad Institute Genomics Platform"/>
            <consortium name="The Broad Institute Genome Sequencing Center for Infectious Disease"/>
            <person name="Wu L."/>
            <person name="Ma J."/>
        </authorList>
    </citation>
    <scope>NUCLEOTIDE SEQUENCE [LARGE SCALE GENOMIC DNA]</scope>
    <source>
        <strain evidence="7 8">JCM 12662</strain>
    </source>
</reference>
<dbReference type="InterPro" id="IPR000070">
    <property type="entry name" value="Pectinesterase_cat"/>
</dbReference>
<evidence type="ECO:0000259" key="6">
    <source>
        <dbReference type="Pfam" id="PF01095"/>
    </source>
</evidence>
<comment type="catalytic activity">
    <reaction evidence="5">
        <text>[(1-&gt;4)-alpha-D-galacturonosyl methyl ester](n) + n H2O = [(1-&gt;4)-alpha-D-galacturonosyl](n) + n methanol + n H(+)</text>
        <dbReference type="Rhea" id="RHEA:22380"/>
        <dbReference type="Rhea" id="RHEA-COMP:14570"/>
        <dbReference type="Rhea" id="RHEA-COMP:14573"/>
        <dbReference type="ChEBI" id="CHEBI:15377"/>
        <dbReference type="ChEBI" id="CHEBI:15378"/>
        <dbReference type="ChEBI" id="CHEBI:17790"/>
        <dbReference type="ChEBI" id="CHEBI:140522"/>
        <dbReference type="ChEBI" id="CHEBI:140523"/>
        <dbReference type="EC" id="3.1.1.11"/>
    </reaction>
</comment>
<gene>
    <name evidence="7" type="ORF">GCM10008932_06790</name>
</gene>
<proteinExistence type="inferred from homology"/>
<keyword evidence="2 5" id="KW-0378">Hydrolase</keyword>
<comment type="pathway">
    <text evidence="5">Glycan metabolism; pectin degradation; 2-dehydro-3-deoxy-D-gluconate from pectin: step 1/5.</text>
</comment>
<dbReference type="InterPro" id="IPR033131">
    <property type="entry name" value="Pectinesterase_Asp_AS"/>
</dbReference>
<dbReference type="EMBL" id="BAAACW010000040">
    <property type="protein sequence ID" value="GAA0356477.1"/>
    <property type="molecule type" value="Genomic_DNA"/>
</dbReference>
<organism evidence="7 8">
    <name type="scientific">Alkalibacterium iburiense</name>
    <dbReference type="NCBI Taxonomy" id="290589"/>
    <lineage>
        <taxon>Bacteria</taxon>
        <taxon>Bacillati</taxon>
        <taxon>Bacillota</taxon>
        <taxon>Bacilli</taxon>
        <taxon>Lactobacillales</taxon>
        <taxon>Carnobacteriaceae</taxon>
        <taxon>Alkalibacterium</taxon>
    </lineage>
</organism>
<comment type="caution">
    <text evidence="7">The sequence shown here is derived from an EMBL/GenBank/DDBJ whole genome shotgun (WGS) entry which is preliminary data.</text>
</comment>
<dbReference type="Gene3D" id="2.160.20.10">
    <property type="entry name" value="Single-stranded right-handed beta-helix, Pectin lyase-like"/>
    <property type="match status" value="1"/>
</dbReference>
<evidence type="ECO:0000256" key="2">
    <source>
        <dbReference type="ARBA" id="ARBA00022801"/>
    </source>
</evidence>
<accession>A0ABN0X6T9</accession>
<comment type="similarity">
    <text evidence="1">Belongs to the pectinesterase family.</text>
</comment>
<evidence type="ECO:0000256" key="3">
    <source>
        <dbReference type="ARBA" id="ARBA00023085"/>
    </source>
</evidence>
<evidence type="ECO:0000256" key="4">
    <source>
        <dbReference type="PROSITE-ProRule" id="PRU10040"/>
    </source>
</evidence>
<dbReference type="Pfam" id="PF01095">
    <property type="entry name" value="Pectinesterase"/>
    <property type="match status" value="2"/>
</dbReference>
<dbReference type="PROSITE" id="PS00503">
    <property type="entry name" value="PECTINESTERASE_2"/>
    <property type="match status" value="1"/>
</dbReference>
<dbReference type="EC" id="3.1.1.11" evidence="5"/>